<proteinExistence type="predicted"/>
<organism evidence="4 5">
    <name type="scientific">Sinanodonta woodiana</name>
    <name type="common">Chinese pond mussel</name>
    <name type="synonym">Anodonta woodiana</name>
    <dbReference type="NCBI Taxonomy" id="1069815"/>
    <lineage>
        <taxon>Eukaryota</taxon>
        <taxon>Metazoa</taxon>
        <taxon>Spiralia</taxon>
        <taxon>Lophotrochozoa</taxon>
        <taxon>Mollusca</taxon>
        <taxon>Bivalvia</taxon>
        <taxon>Autobranchia</taxon>
        <taxon>Heteroconchia</taxon>
        <taxon>Palaeoheterodonta</taxon>
        <taxon>Unionida</taxon>
        <taxon>Unionoidea</taxon>
        <taxon>Unionidae</taxon>
        <taxon>Unioninae</taxon>
        <taxon>Sinanodonta</taxon>
    </lineage>
</organism>
<evidence type="ECO:0008006" key="6">
    <source>
        <dbReference type="Google" id="ProtNLM"/>
    </source>
</evidence>
<feature type="compositionally biased region" description="Basic and acidic residues" evidence="1">
    <location>
        <begin position="321"/>
        <end position="334"/>
    </location>
</feature>
<feature type="compositionally biased region" description="Polar residues" evidence="1">
    <location>
        <begin position="337"/>
        <end position="362"/>
    </location>
</feature>
<accession>A0ABD3UTZ8</accession>
<evidence type="ECO:0000256" key="2">
    <source>
        <dbReference type="SAM" id="Phobius"/>
    </source>
</evidence>
<name>A0ABD3UTZ8_SINWO</name>
<dbReference type="Proteomes" id="UP001634394">
    <property type="component" value="Unassembled WGS sequence"/>
</dbReference>
<feature type="region of interest" description="Disordered" evidence="1">
    <location>
        <begin position="296"/>
        <end position="531"/>
    </location>
</feature>
<keyword evidence="2" id="KW-1133">Transmembrane helix</keyword>
<evidence type="ECO:0000256" key="1">
    <source>
        <dbReference type="SAM" id="MobiDB-lite"/>
    </source>
</evidence>
<dbReference type="PROSITE" id="PS51257">
    <property type="entry name" value="PROKAR_LIPOPROTEIN"/>
    <property type="match status" value="1"/>
</dbReference>
<keyword evidence="5" id="KW-1185">Reference proteome</keyword>
<evidence type="ECO:0000313" key="4">
    <source>
        <dbReference type="EMBL" id="KAL3851963.1"/>
    </source>
</evidence>
<feature type="compositionally biased region" description="Low complexity" evidence="1">
    <location>
        <begin position="434"/>
        <end position="446"/>
    </location>
</feature>
<feature type="chain" id="PRO_5044831607" description="CUB domain-containing protein" evidence="3">
    <location>
        <begin position="28"/>
        <end position="531"/>
    </location>
</feature>
<comment type="caution">
    <text evidence="4">The sequence shown here is derived from an EMBL/GenBank/DDBJ whole genome shotgun (WGS) entry which is preliminary data.</text>
</comment>
<feature type="signal peptide" evidence="3">
    <location>
        <begin position="1"/>
        <end position="27"/>
    </location>
</feature>
<gene>
    <name evidence="4" type="ORF">ACJMK2_015653</name>
</gene>
<feature type="compositionally biased region" description="Polar residues" evidence="1">
    <location>
        <begin position="485"/>
        <end position="494"/>
    </location>
</feature>
<keyword evidence="2" id="KW-0472">Membrane</keyword>
<feature type="compositionally biased region" description="Basic and acidic residues" evidence="1">
    <location>
        <begin position="363"/>
        <end position="426"/>
    </location>
</feature>
<keyword evidence="2" id="KW-0812">Transmembrane</keyword>
<keyword evidence="3" id="KW-0732">Signal</keyword>
<evidence type="ECO:0000313" key="5">
    <source>
        <dbReference type="Proteomes" id="UP001634394"/>
    </source>
</evidence>
<feature type="compositionally biased region" description="Low complexity" evidence="1">
    <location>
        <begin position="470"/>
        <end position="484"/>
    </location>
</feature>
<feature type="transmembrane region" description="Helical" evidence="2">
    <location>
        <begin position="186"/>
        <end position="210"/>
    </location>
</feature>
<protein>
    <recommendedName>
        <fullName evidence="6">CUB domain-containing protein</fullName>
    </recommendedName>
</protein>
<dbReference type="AlphaFoldDB" id="A0ABD3UTZ8"/>
<evidence type="ECO:0000256" key="3">
    <source>
        <dbReference type="SAM" id="SignalP"/>
    </source>
</evidence>
<sequence>MMPSFVRSSDLLLWMVILQACLHQIAARSMMFDMEGNACVQTGIDMPAALGVIDIAYLSAYPLQFGDTQTRTTCRITLMGTEGKKLKIYIKEMIWKECGVFLRIYDGDPYFLRPKWSFTCDQGIAGGLYFTADSKVTISLEKPSSDNKLYQFSLVVAREDGPAIGGSVDQASGSTVNNGLSIGAQAGIGVGVMIALLVVIGLVIFCVIIWRRRHEEKKSAHSMSTSYATLAATTKTSGTSSVYSVVREAHAKELENKAFSYPSYRNSSSVTERGYKSSVMENPCYNSNDKLNKEFKEKRSEAHQPVIKSKNLQDSVRAKSVKIDSPDTAKKRPEGSSGYQNNNLKQQDLGKSQVERSSSTNRQEAETKRAGYHDDSMEKSSRRVDLTKQNLRESLRQEKYRKEMEKERSVEHRREAQKISRSESGRRSQKGSRSRSYSPSRSGYSRDSYDSTNSRDRYSKSHDQQFAIIKRSPSSRSNPKRSFSQPSSHRQNQRYNRDDDQASYYDRQTDGGQGSKHNRSKRNSLSGHRRR</sequence>
<reference evidence="4 5" key="1">
    <citation type="submission" date="2024-11" db="EMBL/GenBank/DDBJ databases">
        <title>Chromosome-level genome assembly of the freshwater bivalve Anodonta woodiana.</title>
        <authorList>
            <person name="Chen X."/>
        </authorList>
    </citation>
    <scope>NUCLEOTIDE SEQUENCE [LARGE SCALE GENOMIC DNA]</scope>
    <source>
        <strain evidence="4">MN2024</strain>
        <tissue evidence="4">Gills</tissue>
    </source>
</reference>
<feature type="compositionally biased region" description="Basic and acidic residues" evidence="1">
    <location>
        <begin position="447"/>
        <end position="463"/>
    </location>
</feature>
<dbReference type="EMBL" id="JBJQND010000015">
    <property type="protein sequence ID" value="KAL3851963.1"/>
    <property type="molecule type" value="Genomic_DNA"/>
</dbReference>
<feature type="compositionally biased region" description="Basic residues" evidence="1">
    <location>
        <begin position="516"/>
        <end position="531"/>
    </location>
</feature>